<feature type="binding site" evidence="4">
    <location>
        <position position="291"/>
    </location>
    <ligand>
        <name>S-adenosyl-L-methionine</name>
        <dbReference type="ChEBI" id="CHEBI:59789"/>
    </ligand>
</feature>
<feature type="binding site" evidence="4">
    <location>
        <position position="240"/>
    </location>
    <ligand>
        <name>S-adenosyl-L-methionine</name>
        <dbReference type="ChEBI" id="CHEBI:59789"/>
    </ligand>
</feature>
<dbReference type="AlphaFoldDB" id="A0A6J4IWI9"/>
<name>A0A6J4IWI9_9ACTN</name>
<dbReference type="Gene3D" id="3.40.50.150">
    <property type="entry name" value="Vaccinia Virus protein VP39"/>
    <property type="match status" value="1"/>
</dbReference>
<accession>A0A6J4IWI9</accession>
<evidence type="ECO:0000256" key="1">
    <source>
        <dbReference type="ARBA" id="ARBA00022603"/>
    </source>
</evidence>
<evidence type="ECO:0000256" key="2">
    <source>
        <dbReference type="ARBA" id="ARBA00022679"/>
    </source>
</evidence>
<dbReference type="SUPFAM" id="SSF50249">
    <property type="entry name" value="Nucleic acid-binding proteins"/>
    <property type="match status" value="1"/>
</dbReference>
<dbReference type="SUPFAM" id="SSF53335">
    <property type="entry name" value="S-adenosyl-L-methionine-dependent methyltransferases"/>
    <property type="match status" value="1"/>
</dbReference>
<feature type="binding site" evidence="4">
    <location>
        <position position="330"/>
    </location>
    <ligand>
        <name>S-adenosyl-L-methionine</name>
        <dbReference type="ChEBI" id="CHEBI:59789"/>
    </ligand>
</feature>
<keyword evidence="2 4" id="KW-0808">Transferase</keyword>
<sequence>MTVVELETTGVAAGGEAVARDGTGRVVFVAGALPGERVTAALTEERSSFAKARVVDVLEPAEGRVTPPCPQVARGCGGCGWQHIEPGTQRSLKASIVGDALRRQGGVPEPVVDPGPALPVSGFRTTLRLAVAGSGGAGYRRARSHQVVDVDECVIAHPLLRQMVTDATFAGATEVTLRCGARSGDRLALVDPTSARTVLPEGHDDVLVVGTDELRAGRRAWIHESLAGRRWRISARSFFQARPDGAEALVDAVGEALGPPRAAGERLLDAYGGVGLFGGCLGAGRRTTLLERSASSVADARHNLADLDARVLRLDVERWRPAPMDVVVADPARTGLGRAAVGVLAATRARRIVLVSCDPASLGRDAALLRGAGYHWTSTRLVDLFPHTPHVEAVSSFDRRASTGVDGNEEDGHGRGR</sequence>
<dbReference type="Gene3D" id="2.40.50.1070">
    <property type="match status" value="1"/>
</dbReference>
<evidence type="ECO:0000256" key="5">
    <source>
        <dbReference type="SAM" id="MobiDB-lite"/>
    </source>
</evidence>
<dbReference type="Gene3D" id="2.40.50.140">
    <property type="entry name" value="Nucleic acid-binding proteins"/>
    <property type="match status" value="1"/>
</dbReference>
<dbReference type="InterPro" id="IPR010280">
    <property type="entry name" value="U5_MeTrfase_fam"/>
</dbReference>
<reference evidence="7" key="1">
    <citation type="submission" date="2020-02" db="EMBL/GenBank/DDBJ databases">
        <authorList>
            <person name="Meier V. D."/>
        </authorList>
    </citation>
    <scope>NUCLEOTIDE SEQUENCE</scope>
    <source>
        <strain evidence="7">AVDCRST_MAG20</strain>
    </source>
</reference>
<keyword evidence="1 4" id="KW-0489">Methyltransferase</keyword>
<organism evidence="7">
    <name type="scientific">uncultured Acidimicrobiales bacterium</name>
    <dbReference type="NCBI Taxonomy" id="310071"/>
    <lineage>
        <taxon>Bacteria</taxon>
        <taxon>Bacillati</taxon>
        <taxon>Actinomycetota</taxon>
        <taxon>Acidimicrobiia</taxon>
        <taxon>Acidimicrobiales</taxon>
        <taxon>environmental samples</taxon>
    </lineage>
</organism>
<feature type="active site" description="Nucleophile" evidence="4">
    <location>
        <position position="357"/>
    </location>
</feature>
<dbReference type="InterPro" id="IPR012340">
    <property type="entry name" value="NA-bd_OB-fold"/>
</dbReference>
<dbReference type="EMBL" id="CADCSY010000130">
    <property type="protein sequence ID" value="CAA9262256.1"/>
    <property type="molecule type" value="Genomic_DNA"/>
</dbReference>
<dbReference type="PROSITE" id="PS50926">
    <property type="entry name" value="TRAM"/>
    <property type="match status" value="1"/>
</dbReference>
<dbReference type="InterPro" id="IPR029063">
    <property type="entry name" value="SAM-dependent_MTases_sf"/>
</dbReference>
<evidence type="ECO:0000259" key="6">
    <source>
        <dbReference type="PROSITE" id="PS50926"/>
    </source>
</evidence>
<dbReference type="Pfam" id="PF01938">
    <property type="entry name" value="TRAM"/>
    <property type="match status" value="1"/>
</dbReference>
<dbReference type="InterPro" id="IPR030391">
    <property type="entry name" value="MeTrfase_TrmA_CS"/>
</dbReference>
<feature type="region of interest" description="Disordered" evidence="5">
    <location>
        <begin position="396"/>
        <end position="417"/>
    </location>
</feature>
<dbReference type="PROSITE" id="PS01231">
    <property type="entry name" value="TRMA_2"/>
    <property type="match status" value="1"/>
</dbReference>
<keyword evidence="3 4" id="KW-0949">S-adenosyl-L-methionine</keyword>
<comment type="similarity">
    <text evidence="4">Belongs to the class I-like SAM-binding methyltransferase superfamily. RNA M5U methyltransferase family.</text>
</comment>
<dbReference type="PANTHER" id="PTHR11061:SF30">
    <property type="entry name" value="TRNA (URACIL(54)-C(5))-METHYLTRANSFERASE"/>
    <property type="match status" value="1"/>
</dbReference>
<protein>
    <submittedName>
        <fullName evidence="7">RNA methyltransferase, TrmA family</fullName>
    </submittedName>
</protein>
<gene>
    <name evidence="7" type="ORF">AVDCRST_MAG20-2844</name>
</gene>
<evidence type="ECO:0000313" key="7">
    <source>
        <dbReference type="EMBL" id="CAA9262256.1"/>
    </source>
</evidence>
<proteinExistence type="inferred from homology"/>
<evidence type="ECO:0000256" key="3">
    <source>
        <dbReference type="ARBA" id="ARBA00022691"/>
    </source>
</evidence>
<dbReference type="GO" id="GO:0070041">
    <property type="term" value="F:rRNA (uridine-C5-)-methyltransferase activity"/>
    <property type="evidence" value="ECO:0007669"/>
    <property type="project" value="TreeGrafter"/>
</dbReference>
<dbReference type="GO" id="GO:0070475">
    <property type="term" value="P:rRNA base methylation"/>
    <property type="evidence" value="ECO:0007669"/>
    <property type="project" value="TreeGrafter"/>
</dbReference>
<dbReference type="InterPro" id="IPR002792">
    <property type="entry name" value="TRAM_dom"/>
</dbReference>
<evidence type="ECO:0000256" key="4">
    <source>
        <dbReference type="PROSITE-ProRule" id="PRU01024"/>
    </source>
</evidence>
<feature type="binding site" evidence="4">
    <location>
        <position position="271"/>
    </location>
    <ligand>
        <name>S-adenosyl-L-methionine</name>
        <dbReference type="ChEBI" id="CHEBI:59789"/>
    </ligand>
</feature>
<feature type="domain" description="TRAM" evidence="6">
    <location>
        <begin position="1"/>
        <end position="56"/>
    </location>
</feature>
<dbReference type="PROSITE" id="PS51687">
    <property type="entry name" value="SAM_MT_RNA_M5U"/>
    <property type="match status" value="1"/>
</dbReference>
<dbReference type="PANTHER" id="PTHR11061">
    <property type="entry name" value="RNA M5U METHYLTRANSFERASE"/>
    <property type="match status" value="1"/>
</dbReference>